<accession>A0A699YFN0</accession>
<keyword evidence="4" id="KW-1185">Reference proteome</keyword>
<protein>
    <submittedName>
        <fullName evidence="3">Uncharacterized protein</fullName>
    </submittedName>
</protein>
<organism evidence="3 4">
    <name type="scientific">Haematococcus lacustris</name>
    <name type="common">Green alga</name>
    <name type="synonym">Haematococcus pluvialis</name>
    <dbReference type="NCBI Taxonomy" id="44745"/>
    <lineage>
        <taxon>Eukaryota</taxon>
        <taxon>Viridiplantae</taxon>
        <taxon>Chlorophyta</taxon>
        <taxon>core chlorophytes</taxon>
        <taxon>Chlorophyceae</taxon>
        <taxon>CS clade</taxon>
        <taxon>Chlamydomonadales</taxon>
        <taxon>Haematococcaceae</taxon>
        <taxon>Haematococcus</taxon>
    </lineage>
</organism>
<keyword evidence="2" id="KW-1133">Transmembrane helix</keyword>
<dbReference type="Proteomes" id="UP000485058">
    <property type="component" value="Unassembled WGS sequence"/>
</dbReference>
<dbReference type="InterPro" id="IPR032675">
    <property type="entry name" value="LRR_dom_sf"/>
</dbReference>
<evidence type="ECO:0000313" key="3">
    <source>
        <dbReference type="EMBL" id="GFH08917.1"/>
    </source>
</evidence>
<keyword evidence="2" id="KW-0472">Membrane</keyword>
<dbReference type="EMBL" id="BLLF01000194">
    <property type="protein sequence ID" value="GFH08917.1"/>
    <property type="molecule type" value="Genomic_DNA"/>
</dbReference>
<name>A0A699YFN0_HAELA</name>
<gene>
    <name evidence="3" type="ORF">HaLaN_03961</name>
</gene>
<dbReference type="Gene3D" id="3.80.10.10">
    <property type="entry name" value="Ribonuclease Inhibitor"/>
    <property type="match status" value="1"/>
</dbReference>
<sequence>MERFGRSSLRPNILSFNGPLGPGSAEVASQLSSALSAPSQKLLTALQAVRDLRFISVTALLHFSMALAVIFRRLEKLSFFISHVNHRSCRVWQHLEQLSSLSLLCIQIDHVRTTAATAQPRLEELQLIKGLTSLQLSAVEVDESSLAACTQLTSLETPNSFPGLSQLTQLQHVSLHTINSLSTILELNTLPYLARLELGSCISTEQLGSSQRFLFPSLTVLKVLSINASLLAALDCPQLQRLVFRTGSDAYKCLCVDSVPSLHACVGSLLKHCGYVRLKCGPGVTLTNVLEALAPWQPSTAAISSRSEGMGLMLDGEKQINASHLELLPPGLQILSFTGCTLLPDALHPVATRLTQLRILQLQKASKCSEEDLQLLAGHSVQGRMLTVQLDTSYTAEFVASLQCLSDKAGRWSGRPGPRFMVSNH</sequence>
<dbReference type="GO" id="GO:0005930">
    <property type="term" value="C:axoneme"/>
    <property type="evidence" value="ECO:0007669"/>
    <property type="project" value="UniProtKB-SubCell"/>
</dbReference>
<evidence type="ECO:0000256" key="1">
    <source>
        <dbReference type="ARBA" id="ARBA00004430"/>
    </source>
</evidence>
<proteinExistence type="predicted"/>
<dbReference type="AlphaFoldDB" id="A0A699YFN0"/>
<evidence type="ECO:0000313" key="4">
    <source>
        <dbReference type="Proteomes" id="UP000485058"/>
    </source>
</evidence>
<dbReference type="SUPFAM" id="SSF52058">
    <property type="entry name" value="L domain-like"/>
    <property type="match status" value="1"/>
</dbReference>
<feature type="transmembrane region" description="Helical" evidence="2">
    <location>
        <begin position="52"/>
        <end position="71"/>
    </location>
</feature>
<comment type="subcellular location">
    <subcellularLocation>
        <location evidence="1">Cytoplasm</location>
        <location evidence="1">Cytoskeleton</location>
        <location evidence="1">Cilium axoneme</location>
    </subcellularLocation>
</comment>
<keyword evidence="2" id="KW-0812">Transmembrane</keyword>
<evidence type="ECO:0000256" key="2">
    <source>
        <dbReference type="SAM" id="Phobius"/>
    </source>
</evidence>
<comment type="caution">
    <text evidence="3">The sequence shown here is derived from an EMBL/GenBank/DDBJ whole genome shotgun (WGS) entry which is preliminary data.</text>
</comment>
<reference evidence="3 4" key="1">
    <citation type="submission" date="2020-02" db="EMBL/GenBank/DDBJ databases">
        <title>Draft genome sequence of Haematococcus lacustris strain NIES-144.</title>
        <authorList>
            <person name="Morimoto D."/>
            <person name="Nakagawa S."/>
            <person name="Yoshida T."/>
            <person name="Sawayama S."/>
        </authorList>
    </citation>
    <scope>NUCLEOTIDE SEQUENCE [LARGE SCALE GENOMIC DNA]</scope>
    <source>
        <strain evidence="3 4">NIES-144</strain>
    </source>
</reference>